<dbReference type="PATRIC" id="fig|743719.3.peg.3445"/>
<dbReference type="PROSITE" id="PS50885">
    <property type="entry name" value="HAMP"/>
    <property type="match status" value="1"/>
</dbReference>
<dbReference type="GO" id="GO:0005886">
    <property type="term" value="C:plasma membrane"/>
    <property type="evidence" value="ECO:0007669"/>
    <property type="project" value="UniProtKB-SubCell"/>
</dbReference>
<keyword evidence="2" id="KW-1003">Cell membrane</keyword>
<evidence type="ECO:0000256" key="3">
    <source>
        <dbReference type="ARBA" id="ARBA00022553"/>
    </source>
</evidence>
<feature type="domain" description="HAMP" evidence="8">
    <location>
        <begin position="379"/>
        <end position="431"/>
    </location>
</feature>
<comment type="subcellular location">
    <subcellularLocation>
        <location evidence="1">Cell membrane</location>
        <topology evidence="1">Multi-pass membrane protein</topology>
    </subcellularLocation>
</comment>
<gene>
    <name evidence="9" type="ORF">PaelaDRAFT_3403</name>
</gene>
<dbReference type="SUPFAM" id="SSF55874">
    <property type="entry name" value="ATPase domain of HSP90 chaperone/DNA topoisomerase II/histidine kinase"/>
    <property type="match status" value="1"/>
</dbReference>
<evidence type="ECO:0000256" key="4">
    <source>
        <dbReference type="ARBA" id="ARBA00022679"/>
    </source>
</evidence>
<keyword evidence="6 7" id="KW-0472">Membrane</keyword>
<sequence>MSSDMIGAYPACRRKSVSFTMEARTLTKQEVTVMRKRWVQLISSFMYWVGRRSMQSRLVAAYILILLIPSIIVSNYFFQQIRDTYISDALNQNTFLLETEKMNMQSQIESIEMAAQLAISDQAIKDYLGIEEELSSAALMEVAWGPSKDIQRIQTNNPNIAHLRLFTGNEHVMEMWPIIFKESRIAAEPWFAPMKSQGVSELWVFNHRDPDILQRYATDVPEEQPKVSLIRRVGSSAEDGLIQVDMLLKYFAPKTFGGIHDTGSQMVIVDRDGQFFMDRRQSFMTSREGLRDEVETQFKKLLKEETDPESDRIVHSRFSVDGASYLLIAAPVERLQAHVLNVVSLEGALNNVSKAQWQIIAANVILIILLSVITYYLNSIILKNLRRLTDTMKKVRKGEVSSGIDIRGGGEVGELAHHFNKLIRTINELIAQGIRKQAVTKEAELRTLHSQIDSHFLYNTLENIKMLAEIEGQRTISDALTSLGGMMRYNFKWSGEYVKLRDEIRHIRNYIDVMNIRYDEPIEFELNIPSEFMELEVLKMSLQPIVENAVKHGWPDGSAEAKRIQIDVVAWEEDRITIYVKDNGVGIEAYRLGRLREILRTVHDEDLPSGDYGRGGHQAGGIGLRNVHQRIKLFYGNEYGLDVNSEAGGFTQVTMTFPKVLLTGGGGGHEKSVDRG</sequence>
<evidence type="ECO:0000256" key="7">
    <source>
        <dbReference type="SAM" id="Phobius"/>
    </source>
</evidence>
<organism evidence="9 10">
    <name type="scientific">Paenibacillus lactis 154</name>
    <dbReference type="NCBI Taxonomy" id="743719"/>
    <lineage>
        <taxon>Bacteria</taxon>
        <taxon>Bacillati</taxon>
        <taxon>Bacillota</taxon>
        <taxon>Bacilli</taxon>
        <taxon>Bacillales</taxon>
        <taxon>Paenibacillaceae</taxon>
        <taxon>Paenibacillus</taxon>
    </lineage>
</organism>
<feature type="transmembrane region" description="Helical" evidence="7">
    <location>
        <begin position="58"/>
        <end position="78"/>
    </location>
</feature>
<evidence type="ECO:0000259" key="8">
    <source>
        <dbReference type="PROSITE" id="PS50885"/>
    </source>
</evidence>
<dbReference type="SMART" id="SM00304">
    <property type="entry name" value="HAMP"/>
    <property type="match status" value="1"/>
</dbReference>
<dbReference type="Gene3D" id="6.10.340.10">
    <property type="match status" value="1"/>
</dbReference>
<dbReference type="eggNOG" id="COG2972">
    <property type="taxonomic scope" value="Bacteria"/>
</dbReference>
<evidence type="ECO:0000313" key="10">
    <source>
        <dbReference type="Proteomes" id="UP000003891"/>
    </source>
</evidence>
<evidence type="ECO:0000256" key="1">
    <source>
        <dbReference type="ARBA" id="ARBA00004651"/>
    </source>
</evidence>
<dbReference type="InterPro" id="IPR050640">
    <property type="entry name" value="Bact_2-comp_sensor_kinase"/>
</dbReference>
<dbReference type="Pfam" id="PF06580">
    <property type="entry name" value="His_kinase"/>
    <property type="match status" value="1"/>
</dbReference>
<dbReference type="PANTHER" id="PTHR34220">
    <property type="entry name" value="SENSOR HISTIDINE KINASE YPDA"/>
    <property type="match status" value="1"/>
</dbReference>
<dbReference type="InterPro" id="IPR010559">
    <property type="entry name" value="Sig_transdc_His_kin_internal"/>
</dbReference>
<name>G4HHE2_9BACL</name>
<keyword evidence="5 9" id="KW-0418">Kinase</keyword>
<evidence type="ECO:0000313" key="9">
    <source>
        <dbReference type="EMBL" id="EHB63518.1"/>
    </source>
</evidence>
<keyword evidence="4" id="KW-0808">Transferase</keyword>
<keyword evidence="7" id="KW-0812">Transmembrane</keyword>
<dbReference type="SUPFAM" id="SSF158472">
    <property type="entry name" value="HAMP domain-like"/>
    <property type="match status" value="1"/>
</dbReference>
<evidence type="ECO:0000256" key="2">
    <source>
        <dbReference type="ARBA" id="ARBA00022475"/>
    </source>
</evidence>
<dbReference type="InterPro" id="IPR003594">
    <property type="entry name" value="HATPase_dom"/>
</dbReference>
<dbReference type="AlphaFoldDB" id="G4HHE2"/>
<dbReference type="GO" id="GO:0000155">
    <property type="term" value="F:phosphorelay sensor kinase activity"/>
    <property type="evidence" value="ECO:0007669"/>
    <property type="project" value="InterPro"/>
</dbReference>
<dbReference type="Pfam" id="PF00672">
    <property type="entry name" value="HAMP"/>
    <property type="match status" value="1"/>
</dbReference>
<keyword evidence="3" id="KW-0597">Phosphoprotein</keyword>
<dbReference type="Proteomes" id="UP000003891">
    <property type="component" value="Unassembled WGS sequence"/>
</dbReference>
<protein>
    <submittedName>
        <fullName evidence="9">Integral membrane sensor signal transduction histidine kinase</fullName>
    </submittedName>
</protein>
<dbReference type="STRING" id="743719.PaelaDRAFT_3403"/>
<dbReference type="InterPro" id="IPR003660">
    <property type="entry name" value="HAMP_dom"/>
</dbReference>
<proteinExistence type="predicted"/>
<reference evidence="9 10" key="1">
    <citation type="submission" date="2011-09" db="EMBL/GenBank/DDBJ databases">
        <title>The draft genome of Paenibacillus lactis 154.</title>
        <authorList>
            <consortium name="US DOE Joint Genome Institute (JGI-PGF)"/>
            <person name="Lucas S."/>
            <person name="Han J."/>
            <person name="Lapidus A."/>
            <person name="Cheng J.-F."/>
            <person name="Goodwin L."/>
            <person name="Pitluck S."/>
            <person name="Peters L."/>
            <person name="Land M.L."/>
            <person name="Hauser L."/>
            <person name="Siebers A."/>
            <person name="Thelen M."/>
            <person name="Hugenholtz P."/>
            <person name="Allgaier M."/>
            <person name="Woyke T.J."/>
        </authorList>
    </citation>
    <scope>NUCLEOTIDE SEQUENCE [LARGE SCALE GENOMIC DNA]</scope>
    <source>
        <strain evidence="9 10">154</strain>
    </source>
</reference>
<dbReference type="EMBL" id="AGIP01000007">
    <property type="protein sequence ID" value="EHB63518.1"/>
    <property type="molecule type" value="Genomic_DNA"/>
</dbReference>
<dbReference type="CDD" id="cd06225">
    <property type="entry name" value="HAMP"/>
    <property type="match status" value="1"/>
</dbReference>
<evidence type="ECO:0000256" key="6">
    <source>
        <dbReference type="ARBA" id="ARBA00023136"/>
    </source>
</evidence>
<feature type="transmembrane region" description="Helical" evidence="7">
    <location>
        <begin position="357"/>
        <end position="377"/>
    </location>
</feature>
<dbReference type="Gene3D" id="3.30.565.10">
    <property type="entry name" value="Histidine kinase-like ATPase, C-terminal domain"/>
    <property type="match status" value="1"/>
</dbReference>
<dbReference type="InterPro" id="IPR036890">
    <property type="entry name" value="HATPase_C_sf"/>
</dbReference>
<keyword evidence="7" id="KW-1133">Transmembrane helix</keyword>
<dbReference type="SMART" id="SM00387">
    <property type="entry name" value="HATPase_c"/>
    <property type="match status" value="1"/>
</dbReference>
<accession>G4HHE2</accession>
<evidence type="ECO:0000256" key="5">
    <source>
        <dbReference type="ARBA" id="ARBA00022777"/>
    </source>
</evidence>
<dbReference type="PANTHER" id="PTHR34220:SF7">
    <property type="entry name" value="SENSOR HISTIDINE KINASE YPDA"/>
    <property type="match status" value="1"/>
</dbReference>
<dbReference type="Pfam" id="PF02518">
    <property type="entry name" value="HATPase_c"/>
    <property type="match status" value="1"/>
</dbReference>